<reference evidence="1" key="1">
    <citation type="submission" date="2013-12" db="EMBL/GenBank/DDBJ databases">
        <title>The Genome Sequence of Aphanomyces astaci APO3.</title>
        <authorList>
            <consortium name="The Broad Institute Genomics Platform"/>
            <person name="Russ C."/>
            <person name="Tyler B."/>
            <person name="van West P."/>
            <person name="Dieguez-Uribeondo J."/>
            <person name="Young S.K."/>
            <person name="Zeng Q."/>
            <person name="Gargeya S."/>
            <person name="Fitzgerald M."/>
            <person name="Abouelleil A."/>
            <person name="Alvarado L."/>
            <person name="Chapman S.B."/>
            <person name="Gainer-Dewar J."/>
            <person name="Goldberg J."/>
            <person name="Griggs A."/>
            <person name="Gujja S."/>
            <person name="Hansen M."/>
            <person name="Howarth C."/>
            <person name="Imamovic A."/>
            <person name="Ireland A."/>
            <person name="Larimer J."/>
            <person name="McCowan C."/>
            <person name="Murphy C."/>
            <person name="Pearson M."/>
            <person name="Poon T.W."/>
            <person name="Priest M."/>
            <person name="Roberts A."/>
            <person name="Saif S."/>
            <person name="Shea T."/>
            <person name="Sykes S."/>
            <person name="Wortman J."/>
            <person name="Nusbaum C."/>
            <person name="Birren B."/>
        </authorList>
    </citation>
    <scope>NUCLEOTIDE SEQUENCE [LARGE SCALE GENOMIC DNA]</scope>
    <source>
        <strain evidence="1">APO3</strain>
    </source>
</reference>
<dbReference type="AlphaFoldDB" id="W4G837"/>
<sequence length="175" mass="19775">MSQVYREYTHQVEDTNDSPTPVMDRFYLQGDNTSLTTMKNLTLSEFESIWAVVDKHVLDFEMKAPMFEKMTHRVIGLVEPVVFPRTVPADLMKRSTSSMDSSSNALLHTTVSQSTCLNIALVMLKKSDSDLDMPDNDMGVDRWPTRWVFLSTWDIKVSSMSSARSNQSAGLKVAV</sequence>
<accession>W4G837</accession>
<dbReference type="RefSeq" id="XP_009835090.1">
    <property type="nucleotide sequence ID" value="XM_009836788.1"/>
</dbReference>
<dbReference type="EMBL" id="KI913140">
    <property type="protein sequence ID" value="ETV75456.1"/>
    <property type="molecule type" value="Genomic_DNA"/>
</dbReference>
<evidence type="ECO:0000313" key="1">
    <source>
        <dbReference type="EMBL" id="ETV75456.1"/>
    </source>
</evidence>
<gene>
    <name evidence="1" type="ORF">H257_10297</name>
</gene>
<dbReference type="GeneID" id="20812293"/>
<dbReference type="VEuPathDB" id="FungiDB:H257_10297"/>
<protein>
    <submittedName>
        <fullName evidence="1">Uncharacterized protein</fullName>
    </submittedName>
</protein>
<proteinExistence type="predicted"/>
<name>W4G837_APHAT</name>
<organism evidence="1">
    <name type="scientific">Aphanomyces astaci</name>
    <name type="common">Crayfish plague agent</name>
    <dbReference type="NCBI Taxonomy" id="112090"/>
    <lineage>
        <taxon>Eukaryota</taxon>
        <taxon>Sar</taxon>
        <taxon>Stramenopiles</taxon>
        <taxon>Oomycota</taxon>
        <taxon>Saprolegniomycetes</taxon>
        <taxon>Saprolegniales</taxon>
        <taxon>Verrucalvaceae</taxon>
        <taxon>Aphanomyces</taxon>
    </lineage>
</organism>